<evidence type="ECO:0000313" key="4">
    <source>
        <dbReference type="Proteomes" id="UP000321822"/>
    </source>
</evidence>
<dbReference type="InterPro" id="IPR011990">
    <property type="entry name" value="TPR-like_helical_dom_sf"/>
</dbReference>
<comment type="caution">
    <text evidence="3">The sequence shown here is derived from an EMBL/GenBank/DDBJ whole genome shotgun (WGS) entry which is preliminary data.</text>
</comment>
<dbReference type="PANTHER" id="PTHR12558">
    <property type="entry name" value="CELL DIVISION CYCLE 16,23,27"/>
    <property type="match status" value="1"/>
</dbReference>
<feature type="chain" id="PRO_5022683750" evidence="2">
    <location>
        <begin position="24"/>
        <end position="935"/>
    </location>
</feature>
<dbReference type="SUPFAM" id="SSF48452">
    <property type="entry name" value="TPR-like"/>
    <property type="match status" value="4"/>
</dbReference>
<feature type="repeat" description="TPR" evidence="1">
    <location>
        <begin position="129"/>
        <end position="162"/>
    </location>
</feature>
<evidence type="ECO:0000256" key="2">
    <source>
        <dbReference type="SAM" id="SignalP"/>
    </source>
</evidence>
<accession>A0A5C6QCE3</accession>
<dbReference type="Pfam" id="PF13181">
    <property type="entry name" value="TPR_8"/>
    <property type="match status" value="3"/>
</dbReference>
<protein>
    <submittedName>
        <fullName evidence="3">PEP-CTERM system TPR-repeat protein PrsT</fullName>
    </submittedName>
</protein>
<dbReference type="InterPro" id="IPR014266">
    <property type="entry name" value="PEP-CTERM_TPR_PrsT"/>
</dbReference>
<keyword evidence="1" id="KW-0802">TPR repeat</keyword>
<dbReference type="NCBIfam" id="TIGR02917">
    <property type="entry name" value="PEP_TPR_lipo"/>
    <property type="match status" value="1"/>
</dbReference>
<evidence type="ECO:0000256" key="1">
    <source>
        <dbReference type="PROSITE-ProRule" id="PRU00339"/>
    </source>
</evidence>
<gene>
    <name evidence="3" type="primary">prsT</name>
    <name evidence="3" type="ORF">ESZ36_15810</name>
</gene>
<dbReference type="AlphaFoldDB" id="A0A5C6QCE3"/>
<name>A0A5C6QCE3_9GAMM</name>
<reference evidence="3 4" key="1">
    <citation type="submission" date="2019-07" db="EMBL/GenBank/DDBJ databases">
        <title>Genomes of sea-ice associated Colwellia species.</title>
        <authorList>
            <person name="Bowman J.P."/>
        </authorList>
    </citation>
    <scope>NUCLEOTIDE SEQUENCE [LARGE SCALE GENOMIC DNA]</scope>
    <source>
        <strain evidence="3 4">ACAM 459</strain>
    </source>
</reference>
<dbReference type="OrthoDB" id="6110507at2"/>
<organism evidence="3 4">
    <name type="scientific">Colwellia demingiae</name>
    <dbReference type="NCBI Taxonomy" id="89401"/>
    <lineage>
        <taxon>Bacteria</taxon>
        <taxon>Pseudomonadati</taxon>
        <taxon>Pseudomonadota</taxon>
        <taxon>Gammaproteobacteria</taxon>
        <taxon>Alteromonadales</taxon>
        <taxon>Colwelliaceae</taxon>
        <taxon>Colwellia</taxon>
    </lineage>
</organism>
<dbReference type="RefSeq" id="WP_146789649.1">
    <property type="nucleotide sequence ID" value="NZ_VOLT01000008.1"/>
</dbReference>
<dbReference type="Proteomes" id="UP000321822">
    <property type="component" value="Unassembled WGS sequence"/>
</dbReference>
<dbReference type="SUPFAM" id="SSF81901">
    <property type="entry name" value="HCP-like"/>
    <property type="match status" value="2"/>
</dbReference>
<dbReference type="SMART" id="SM00028">
    <property type="entry name" value="TPR"/>
    <property type="match status" value="15"/>
</dbReference>
<keyword evidence="2" id="KW-0732">Signal</keyword>
<dbReference type="EMBL" id="VOLT01000008">
    <property type="protein sequence ID" value="TWX66330.1"/>
    <property type="molecule type" value="Genomic_DNA"/>
</dbReference>
<feature type="signal peptide" evidence="2">
    <location>
        <begin position="1"/>
        <end position="23"/>
    </location>
</feature>
<sequence length="935" mass="105045">MKIKNSLRASLLSFLFISTSTFANESLDANYEEALIAFQNEEFSSAVIHLKNIIQENPTHMPSRVLMAQILITQGNGSAAQIELDRARDGKVDNDRLITLYGQAYVLQGKYDEALAVAKLGQRNEQIESELLLIRGQAYIGKKQYKLADKAFILALSLKPKDQLALLGRAQIALQVSEINQALTYIDLSLSSVKPFINGWILKSKILHRLDDRQGALLAIDEALKINNKHLSARLTKAMLHIELQEYQQAVPHVDYILNEIPNEPRAGYLKAIINASLSSNDSGTSDNNKLTEVIATLAAVPPEVMRNTPDYYFLAGLTNFQFGNLNDAHRYLSYYLSYVEFDIDSVRMLASIEIEQGDLNSARHLLTKTNVARPGNPDILTLLGLTYLQLEDSAKAQFYFEKVVDSYPHSTVSVSNLARSKMQSGDYQSAIEVLSAVKDNELNGTQIKLLLIDSYQNTKNYSSAINIAKALIAEFPQNSFFQQRLGMLYGLNRQLPEARAAFEQSLKLNDANIIAIVHLARMDNIAGDFDKALSFLQAKLAIFDKNILLMTEISDSYLFKKDIDNALLWIQKSYAQNPNDFYVVLKLSRILAKQNKLDEAVDLVDEFIGANPKKPQALLTISTLYQQQNKHQQAVLALRDYVEKSRKKAKPLIILAKAQLKAKDNAGAIKSYKKAMIADDRYLPAYLGLVNLTIKDKNKGFSLNLISSIADITQSESLPLVLKGDLYLALGDNKQSIKFYRRALEKSDQKQAVLGLYRSYKQQDNPSKAIRPLKKWLKNYPNDMLVAIALADSYKANLQMQKSADQYQVLIKKYGPLPILLNNAASVEFTLGNIDKAEQYAQQAYDYLPENVVIIDTLAWIKSRLGEHKQAIALFRLALTKDFDNAEVKYHTAVTLFALSRKVEAKKYLIEAIDSEQVFPEKAAAKALLNKWQS</sequence>
<proteinExistence type="predicted"/>
<dbReference type="Gene3D" id="1.25.40.10">
    <property type="entry name" value="Tetratricopeptide repeat domain"/>
    <property type="match status" value="4"/>
</dbReference>
<dbReference type="PANTHER" id="PTHR12558:SF13">
    <property type="entry name" value="CELL DIVISION CYCLE PROTEIN 27 HOMOLOG"/>
    <property type="match status" value="1"/>
</dbReference>
<feature type="repeat" description="TPR" evidence="1">
    <location>
        <begin position="378"/>
        <end position="411"/>
    </location>
</feature>
<dbReference type="InterPro" id="IPR019734">
    <property type="entry name" value="TPR_rpt"/>
</dbReference>
<dbReference type="PROSITE" id="PS50005">
    <property type="entry name" value="TPR"/>
    <property type="match status" value="2"/>
</dbReference>
<evidence type="ECO:0000313" key="3">
    <source>
        <dbReference type="EMBL" id="TWX66330.1"/>
    </source>
</evidence>
<keyword evidence="4" id="KW-1185">Reference proteome</keyword>